<evidence type="ECO:0008006" key="3">
    <source>
        <dbReference type="Google" id="ProtNLM"/>
    </source>
</evidence>
<proteinExistence type="predicted"/>
<evidence type="ECO:0000313" key="1">
    <source>
        <dbReference type="EMBL" id="EFM01871.1"/>
    </source>
</evidence>
<dbReference type="BioCyc" id="PMAR862515-HMP:GMOO-1198-MONOMER"/>
<dbReference type="EMBL" id="AEEI01000040">
    <property type="protein sequence ID" value="EFM01871.1"/>
    <property type="molecule type" value="Genomic_DNA"/>
</dbReference>
<dbReference type="STRING" id="862515.HMPREF0658_1179"/>
<dbReference type="AlphaFoldDB" id="E0NSM8"/>
<reference evidence="1" key="1">
    <citation type="submission" date="2010-07" db="EMBL/GenBank/DDBJ databases">
        <authorList>
            <person name="Muzny D."/>
            <person name="Qin X."/>
            <person name="Deng J."/>
            <person name="Jiang H."/>
            <person name="Liu Y."/>
            <person name="Qu J."/>
            <person name="Song X.-Z."/>
            <person name="Zhang L."/>
            <person name="Thornton R."/>
            <person name="Coyle M."/>
            <person name="Francisco L."/>
            <person name="Jackson L."/>
            <person name="Javaid M."/>
            <person name="Korchina V."/>
            <person name="Kovar C."/>
            <person name="Mata R."/>
            <person name="Mathew T."/>
            <person name="Ngo R."/>
            <person name="Nguyen L."/>
            <person name="Nguyen N."/>
            <person name="Okwuonu G."/>
            <person name="Ongeri F."/>
            <person name="Pham C."/>
            <person name="Simmons D."/>
            <person name="Wilczek-Boney K."/>
            <person name="Hale W."/>
            <person name="Jakkamsetti A."/>
            <person name="Pham P."/>
            <person name="Ruth R."/>
            <person name="San Lucas F."/>
            <person name="Warren J."/>
            <person name="Zhang J."/>
            <person name="Zhao Z."/>
            <person name="Zhou C."/>
            <person name="Zhu D."/>
            <person name="Lee S."/>
            <person name="Bess C."/>
            <person name="Blankenburg K."/>
            <person name="Forbes L."/>
            <person name="Fu Q."/>
            <person name="Gubbala S."/>
            <person name="Hirani K."/>
            <person name="Jayaseelan J.C."/>
            <person name="Lara F."/>
            <person name="Munidasa M."/>
            <person name="Palculict T."/>
            <person name="Patil S."/>
            <person name="Pu L.-L."/>
            <person name="Saada N."/>
            <person name="Tang L."/>
            <person name="Weissenberger G."/>
            <person name="Zhu Y."/>
            <person name="Hemphill L."/>
            <person name="Shang Y."/>
            <person name="Youmans B."/>
            <person name="Ayvaz T."/>
            <person name="Ross M."/>
            <person name="Santibanez J."/>
            <person name="Aqrawi P."/>
            <person name="Gross S."/>
            <person name="Joshi V."/>
            <person name="Fowler G."/>
            <person name="Nazareth L."/>
            <person name="Reid J."/>
            <person name="Worley K."/>
            <person name="Petrosino J."/>
            <person name="Highlander S."/>
            <person name="Gibbs R."/>
        </authorList>
    </citation>
    <scope>NUCLEOTIDE SEQUENCE [LARGE SCALE GENOMIC DNA]</scope>
    <source>
        <strain evidence="1">DSM 16973</strain>
    </source>
</reference>
<evidence type="ECO:0000313" key="2">
    <source>
        <dbReference type="Proteomes" id="UP000004394"/>
    </source>
</evidence>
<dbReference type="HOGENOM" id="CLU_2586794_0_0_10"/>
<organism evidence="1 2">
    <name type="scientific">Hoylesella marshii DSM 16973 = JCM 13450</name>
    <dbReference type="NCBI Taxonomy" id="862515"/>
    <lineage>
        <taxon>Bacteria</taxon>
        <taxon>Pseudomonadati</taxon>
        <taxon>Bacteroidota</taxon>
        <taxon>Bacteroidia</taxon>
        <taxon>Bacteroidales</taxon>
        <taxon>Prevotellaceae</taxon>
        <taxon>Hoylesella</taxon>
    </lineage>
</organism>
<dbReference type="Proteomes" id="UP000004394">
    <property type="component" value="Unassembled WGS sequence"/>
</dbReference>
<gene>
    <name evidence="1" type="ORF">HMPREF0658_1179</name>
</gene>
<keyword evidence="2" id="KW-1185">Reference proteome</keyword>
<dbReference type="RefSeq" id="WP_006949193.1">
    <property type="nucleotide sequence ID" value="NZ_BAJI01000048.1"/>
</dbReference>
<accession>E0NSM8</accession>
<protein>
    <recommendedName>
        <fullName evidence="3">HTH cro/C1-type domain-containing protein</fullName>
    </recommendedName>
</protein>
<comment type="caution">
    <text evidence="1">The sequence shown here is derived from an EMBL/GenBank/DDBJ whole genome shotgun (WGS) entry which is preliminary data.</text>
</comment>
<name>E0NSM8_9BACT</name>
<sequence>MALSIEYRKKISAMLPLGAKTDIAEGSGLCRNNVYGWFNGKSSNPKIEKAVLDYFNSHIKKIETESQKRKEVMAFLDKID</sequence>